<dbReference type="Gene3D" id="3.30.470.30">
    <property type="entry name" value="DNA ligase/mRNA capping enzyme"/>
    <property type="match status" value="1"/>
</dbReference>
<dbReference type="PROSITE" id="PS50160">
    <property type="entry name" value="DNA_LIGASE_A3"/>
    <property type="match status" value="1"/>
</dbReference>
<dbReference type="GO" id="GO:0006281">
    <property type="term" value="P:DNA repair"/>
    <property type="evidence" value="ECO:0007669"/>
    <property type="project" value="InterPro"/>
</dbReference>
<accession>E0I781</accession>
<evidence type="ECO:0000256" key="1">
    <source>
        <dbReference type="ARBA" id="ARBA00007572"/>
    </source>
</evidence>
<dbReference type="PROSITE" id="PS00697">
    <property type="entry name" value="DNA_LIGASE_A1"/>
    <property type="match status" value="1"/>
</dbReference>
<dbReference type="SUPFAM" id="SSF56091">
    <property type="entry name" value="DNA ligase/mRNA capping enzyme, catalytic domain"/>
    <property type="match status" value="1"/>
</dbReference>
<proteinExistence type="inferred from homology"/>
<dbReference type="Gene3D" id="2.40.50.140">
    <property type="entry name" value="Nucleic acid-binding proteins"/>
    <property type="match status" value="1"/>
</dbReference>
<dbReference type="CDD" id="cd07906">
    <property type="entry name" value="Adenylation_DNA_ligase_LigD_LigC"/>
    <property type="match status" value="1"/>
</dbReference>
<sequence length="327" mass="36727">MAHKQKHSWSIDHPIEPFEPIAAEQLPSGDDWLYQIKWDGVRMLVYADQDGCELFNRRGNKRTPLYPELTAWSSYCTAQSVLLDGEVIALGPDGKPSFHEVMRRDGIRRSDRLTAAIQEVPITYMVFDLLYCDGEWWTDKPFIDRQAKLQSIIKPNRAVQLVPTAAEGSLLLQVTGSQGLEGIVAKRGSSTYAIGGKDNRWLKIKHWGDVVAVIGGYTTNEDGIVNALLAGLYDASGRLHFIGKVGSGRLKRTEWAALSEVFAPARRDSSPFAQRHRDMAGATWVEPLLTMRLQFAEWRWQEGRQLRQPTLQAFVDVPPGSCLLPQP</sequence>
<dbReference type="PANTHER" id="PTHR45674:SF4">
    <property type="entry name" value="DNA LIGASE 1"/>
    <property type="match status" value="1"/>
</dbReference>
<gene>
    <name evidence="6" type="ORF">PaecuDRAFT_1505</name>
</gene>
<dbReference type="RefSeq" id="WP_006037516.1">
    <property type="nucleotide sequence ID" value="NZ_AEDD01000003.1"/>
</dbReference>
<dbReference type="eggNOG" id="COG1793">
    <property type="taxonomic scope" value="Bacteria"/>
</dbReference>
<keyword evidence="7" id="KW-1185">Reference proteome</keyword>
<protein>
    <recommendedName>
        <fullName evidence="2">DNA ligase (ATP)</fullName>
        <ecNumber evidence="2">6.5.1.1</ecNumber>
    </recommendedName>
</protein>
<dbReference type="GO" id="GO:0003910">
    <property type="term" value="F:DNA ligase (ATP) activity"/>
    <property type="evidence" value="ECO:0007669"/>
    <property type="project" value="UniProtKB-EC"/>
</dbReference>
<comment type="catalytic activity">
    <reaction evidence="4">
        <text>ATP + (deoxyribonucleotide)n-3'-hydroxyl + 5'-phospho-(deoxyribonucleotide)m = (deoxyribonucleotide)n+m + AMP + diphosphate.</text>
        <dbReference type="EC" id="6.5.1.1"/>
    </reaction>
</comment>
<feature type="domain" description="ATP-dependent DNA ligase family profile" evidence="5">
    <location>
        <begin position="115"/>
        <end position="205"/>
    </location>
</feature>
<dbReference type="OrthoDB" id="9802472at2"/>
<dbReference type="STRING" id="717606.PaecuDRAFT_1505"/>
<keyword evidence="3 6" id="KW-0436">Ligase</keyword>
<dbReference type="Gene3D" id="3.30.1490.70">
    <property type="match status" value="1"/>
</dbReference>
<dbReference type="InterPro" id="IPR012340">
    <property type="entry name" value="NA-bd_OB-fold"/>
</dbReference>
<dbReference type="GO" id="GO:0005524">
    <property type="term" value="F:ATP binding"/>
    <property type="evidence" value="ECO:0007669"/>
    <property type="project" value="InterPro"/>
</dbReference>
<dbReference type="Proteomes" id="UP000005387">
    <property type="component" value="Unassembled WGS sequence"/>
</dbReference>
<dbReference type="PANTHER" id="PTHR45674">
    <property type="entry name" value="DNA LIGASE 1/3 FAMILY MEMBER"/>
    <property type="match status" value="1"/>
</dbReference>
<dbReference type="InterPro" id="IPR012310">
    <property type="entry name" value="DNA_ligase_ATP-dep_cent"/>
</dbReference>
<organism evidence="6 7">
    <name type="scientific">Paenibacillus curdlanolyticus YK9</name>
    <dbReference type="NCBI Taxonomy" id="717606"/>
    <lineage>
        <taxon>Bacteria</taxon>
        <taxon>Bacillati</taxon>
        <taxon>Bacillota</taxon>
        <taxon>Bacilli</taxon>
        <taxon>Bacillales</taxon>
        <taxon>Paenibacillaceae</taxon>
        <taxon>Paenibacillus</taxon>
    </lineage>
</organism>
<dbReference type="GO" id="GO:0006310">
    <property type="term" value="P:DNA recombination"/>
    <property type="evidence" value="ECO:0007669"/>
    <property type="project" value="InterPro"/>
</dbReference>
<dbReference type="Pfam" id="PF04679">
    <property type="entry name" value="DNA_ligase_A_C"/>
    <property type="match status" value="1"/>
</dbReference>
<dbReference type="EMBL" id="AEDD01000003">
    <property type="protein sequence ID" value="EFM11897.1"/>
    <property type="molecule type" value="Genomic_DNA"/>
</dbReference>
<evidence type="ECO:0000256" key="2">
    <source>
        <dbReference type="ARBA" id="ARBA00012727"/>
    </source>
</evidence>
<dbReference type="SUPFAM" id="SSF50249">
    <property type="entry name" value="Nucleic acid-binding proteins"/>
    <property type="match status" value="1"/>
</dbReference>
<comment type="similarity">
    <text evidence="1">Belongs to the ATP-dependent DNA ligase family.</text>
</comment>
<evidence type="ECO:0000259" key="5">
    <source>
        <dbReference type="PROSITE" id="PS50160"/>
    </source>
</evidence>
<dbReference type="AlphaFoldDB" id="E0I781"/>
<dbReference type="Pfam" id="PF01068">
    <property type="entry name" value="DNA_ligase_A_M"/>
    <property type="match status" value="1"/>
</dbReference>
<evidence type="ECO:0000256" key="4">
    <source>
        <dbReference type="ARBA" id="ARBA00034003"/>
    </source>
</evidence>
<evidence type="ECO:0000313" key="7">
    <source>
        <dbReference type="Proteomes" id="UP000005387"/>
    </source>
</evidence>
<reference evidence="6 7" key="1">
    <citation type="submission" date="2010-07" db="EMBL/GenBank/DDBJ databases">
        <title>The draft genome of Paenibacillus curdlanolyticus YK9.</title>
        <authorList>
            <consortium name="US DOE Joint Genome Institute (JGI-PGF)"/>
            <person name="Lucas S."/>
            <person name="Copeland A."/>
            <person name="Lapidus A."/>
            <person name="Cheng J.-F."/>
            <person name="Bruce D."/>
            <person name="Goodwin L."/>
            <person name="Pitluck S."/>
            <person name="Land M.L."/>
            <person name="Hauser L."/>
            <person name="Chang Y.-J."/>
            <person name="Jeffries C."/>
            <person name="Anderson I.J."/>
            <person name="Johnson E."/>
            <person name="Loganathan U."/>
            <person name="Mulhopadhyay B."/>
            <person name="Kyrpides N."/>
            <person name="Woyke T.J."/>
        </authorList>
    </citation>
    <scope>NUCLEOTIDE SEQUENCE [LARGE SCALE GENOMIC DNA]</scope>
    <source>
        <strain evidence="6 7">YK9</strain>
    </source>
</reference>
<dbReference type="InterPro" id="IPR016059">
    <property type="entry name" value="DNA_ligase_ATP-dep_CS"/>
</dbReference>
<dbReference type="InterPro" id="IPR012309">
    <property type="entry name" value="DNA_ligase_ATP-dep_C"/>
</dbReference>
<dbReference type="InterPro" id="IPR050191">
    <property type="entry name" value="ATP-dep_DNA_ligase"/>
</dbReference>
<evidence type="ECO:0000256" key="3">
    <source>
        <dbReference type="ARBA" id="ARBA00022598"/>
    </source>
</evidence>
<dbReference type="CDD" id="cd07971">
    <property type="entry name" value="OBF_DNA_ligase_LigD"/>
    <property type="match status" value="1"/>
</dbReference>
<dbReference type="EC" id="6.5.1.1" evidence="2"/>
<name>E0I781_9BACL</name>
<evidence type="ECO:0000313" key="6">
    <source>
        <dbReference type="EMBL" id="EFM11897.1"/>
    </source>
</evidence>